<comment type="caution">
    <text evidence="2">The sequence shown here is derived from an EMBL/GenBank/DDBJ whole genome shotgun (WGS) entry which is preliminary data.</text>
</comment>
<dbReference type="Proteomes" id="UP001596142">
    <property type="component" value="Unassembled WGS sequence"/>
</dbReference>
<evidence type="ECO:0000256" key="1">
    <source>
        <dbReference type="SAM" id="MobiDB-lite"/>
    </source>
</evidence>
<dbReference type="RefSeq" id="WP_198153376.1">
    <property type="nucleotide sequence ID" value="NZ_JBHSOZ010000003.1"/>
</dbReference>
<dbReference type="EMBL" id="JBHSOZ010000003">
    <property type="protein sequence ID" value="MFC5712499.1"/>
    <property type="molecule type" value="Genomic_DNA"/>
</dbReference>
<accession>A0ABW0YQ55</accession>
<name>A0ABW0YQ55_9BACI</name>
<gene>
    <name evidence="2" type="ORF">ACFPU1_06875</name>
</gene>
<protein>
    <submittedName>
        <fullName evidence="2">Uncharacterized protein</fullName>
    </submittedName>
</protein>
<evidence type="ECO:0000313" key="2">
    <source>
        <dbReference type="EMBL" id="MFC5712499.1"/>
    </source>
</evidence>
<evidence type="ECO:0000313" key="3">
    <source>
        <dbReference type="Proteomes" id="UP001596142"/>
    </source>
</evidence>
<organism evidence="2 3">
    <name type="scientific">Thalassorhabdus alkalitolerans</name>
    <dbReference type="NCBI Taxonomy" id="2282697"/>
    <lineage>
        <taxon>Bacteria</taxon>
        <taxon>Bacillati</taxon>
        <taxon>Bacillota</taxon>
        <taxon>Bacilli</taxon>
        <taxon>Bacillales</taxon>
        <taxon>Bacillaceae</taxon>
        <taxon>Thalassorhabdus</taxon>
    </lineage>
</organism>
<proteinExistence type="predicted"/>
<feature type="region of interest" description="Disordered" evidence="1">
    <location>
        <begin position="22"/>
        <end position="45"/>
    </location>
</feature>
<sequence length="45" mass="5355">MKNKQKLKRKNKREVLRDMLRKNLKDLNRLPQPERGPAQPTKTSA</sequence>
<keyword evidence="3" id="KW-1185">Reference proteome</keyword>
<reference evidence="3" key="1">
    <citation type="journal article" date="2019" name="Int. J. Syst. Evol. Microbiol.">
        <title>The Global Catalogue of Microorganisms (GCM) 10K type strain sequencing project: providing services to taxonomists for standard genome sequencing and annotation.</title>
        <authorList>
            <consortium name="The Broad Institute Genomics Platform"/>
            <consortium name="The Broad Institute Genome Sequencing Center for Infectious Disease"/>
            <person name="Wu L."/>
            <person name="Ma J."/>
        </authorList>
    </citation>
    <scope>NUCLEOTIDE SEQUENCE [LARGE SCALE GENOMIC DNA]</scope>
    <source>
        <strain evidence="3">CECT 7184</strain>
    </source>
</reference>